<dbReference type="Proteomes" id="UP000256512">
    <property type="component" value="Unassembled WGS sequence"/>
</dbReference>
<reference evidence="1 2" key="1">
    <citation type="journal article" date="2006" name="Int. J. Syst. Evol. Microbiol.">
        <title>Chryseobacterium piscium sp. nov., isolated from fish of the South Atlantic Ocean off South Africa.</title>
        <authorList>
            <person name="de Beer H."/>
            <person name="Hugo C.J."/>
            <person name="Jooste P.J."/>
            <person name="Vancanneyt M."/>
            <person name="Coenye T."/>
            <person name="Vandamme P."/>
        </authorList>
    </citation>
    <scope>NUCLEOTIDE SEQUENCE [LARGE SCALE GENOMIC DNA]</scope>
    <source>
        <strain evidence="1 2">CCUG 51923</strain>
    </source>
</reference>
<dbReference type="InterPro" id="IPR023346">
    <property type="entry name" value="Lysozyme-like_dom_sf"/>
</dbReference>
<comment type="caution">
    <text evidence="1">The sequence shown here is derived from an EMBL/GenBank/DDBJ whole genome shotgun (WGS) entry which is preliminary data.</text>
</comment>
<feature type="non-terminal residue" evidence="1">
    <location>
        <position position="1"/>
    </location>
</feature>
<organism evidence="1 2">
    <name type="scientific">Chryseobacterium piscium</name>
    <dbReference type="NCBI Taxonomy" id="333702"/>
    <lineage>
        <taxon>Bacteria</taxon>
        <taxon>Pseudomonadati</taxon>
        <taxon>Bacteroidota</taxon>
        <taxon>Flavobacteriia</taxon>
        <taxon>Flavobacteriales</taxon>
        <taxon>Weeksellaceae</taxon>
        <taxon>Chryseobacterium group</taxon>
        <taxon>Chryseobacterium</taxon>
    </lineage>
</organism>
<dbReference type="RefSeq" id="WP_394337803.1">
    <property type="nucleotide sequence ID" value="NZ_QNVS01000144.1"/>
</dbReference>
<dbReference type="EMBL" id="QNVS01000144">
    <property type="protein sequence ID" value="REC46905.1"/>
    <property type="molecule type" value="Genomic_DNA"/>
</dbReference>
<dbReference type="AlphaFoldDB" id="A0A3D9AZT6"/>
<keyword evidence="2" id="KW-1185">Reference proteome</keyword>
<dbReference type="SUPFAM" id="SSF53955">
    <property type="entry name" value="Lysozyme-like"/>
    <property type="match status" value="1"/>
</dbReference>
<sequence>QSGPIEKLTEIVLIGVVKTAELFDDKTKTPTSIGKAATETKEDGKCPRCEVLAKEEVDKIFTNASETDKIKLIEAFNEANQKFEINTCLRKAHFFAQVLAEVGPNLKLSEPESFNYSVRRLKNGDYVKGINWVKGNLNPTEGGYFSSGKPKDWKKSPFSYFKNNPREAESVGRKDLNSYNDKGIQKANSEAIANIVYADKNREPKYRLGNIQEGDGWKFMGKGVIQVTGRSNYTEVNKRLIKKGYNFDIVNNPNILLRHKESVISSMAFWYWKDLQLKSGGKEIVDSITKIVNEATSTYELRRSNFDKTYSAFQVDKCDPIKNEESESNGEWRMPIDNPMLCMYSQGG</sequence>
<proteinExistence type="predicted"/>
<accession>A0A3D9AZT6</accession>
<gene>
    <name evidence="1" type="ORF">DRF62_20125</name>
</gene>
<protein>
    <recommendedName>
        <fullName evidence="3">Glycoside hydrolase family 19 catalytic domain-containing protein</fullName>
    </recommendedName>
</protein>
<feature type="non-terminal residue" evidence="1">
    <location>
        <position position="348"/>
    </location>
</feature>
<evidence type="ECO:0000313" key="1">
    <source>
        <dbReference type="EMBL" id="REC46905.1"/>
    </source>
</evidence>
<evidence type="ECO:0008006" key="3">
    <source>
        <dbReference type="Google" id="ProtNLM"/>
    </source>
</evidence>
<dbReference type="Gene3D" id="1.10.530.10">
    <property type="match status" value="1"/>
</dbReference>
<name>A0A3D9AZT6_9FLAO</name>
<evidence type="ECO:0000313" key="2">
    <source>
        <dbReference type="Proteomes" id="UP000256512"/>
    </source>
</evidence>